<evidence type="ECO:0000313" key="7">
    <source>
        <dbReference type="EMBL" id="OCK75825.1"/>
    </source>
</evidence>
<dbReference type="SUPFAM" id="SSF54928">
    <property type="entry name" value="RNA-binding domain, RBD"/>
    <property type="match status" value="1"/>
</dbReference>
<dbReference type="InterPro" id="IPR002589">
    <property type="entry name" value="Macro_dom"/>
</dbReference>
<dbReference type="SMART" id="SM00355">
    <property type="entry name" value="ZnF_C2H2"/>
    <property type="match status" value="3"/>
</dbReference>
<feature type="region of interest" description="Disordered" evidence="3">
    <location>
        <begin position="1577"/>
        <end position="1610"/>
    </location>
</feature>
<evidence type="ECO:0000313" key="8">
    <source>
        <dbReference type="Proteomes" id="UP000250266"/>
    </source>
</evidence>
<evidence type="ECO:0000256" key="3">
    <source>
        <dbReference type="SAM" id="MobiDB-lite"/>
    </source>
</evidence>
<dbReference type="PROSITE" id="PS50157">
    <property type="entry name" value="ZINC_FINGER_C2H2_2"/>
    <property type="match status" value="1"/>
</dbReference>
<feature type="domain" description="Macro" evidence="6">
    <location>
        <begin position="1362"/>
        <end position="1541"/>
    </location>
</feature>
<feature type="region of interest" description="Disordered" evidence="3">
    <location>
        <begin position="1111"/>
        <end position="1135"/>
    </location>
</feature>
<proteinExistence type="predicted"/>
<keyword evidence="1" id="KW-0863">Zinc-finger</keyword>
<dbReference type="GO" id="GO:0003723">
    <property type="term" value="F:RNA binding"/>
    <property type="evidence" value="ECO:0007669"/>
    <property type="project" value="UniProtKB-UniRule"/>
</dbReference>
<dbReference type="CDD" id="cd00590">
    <property type="entry name" value="RRM_SF"/>
    <property type="match status" value="1"/>
</dbReference>
<dbReference type="InterPro" id="IPR058925">
    <property type="entry name" value="zf-C2H2_AcuF"/>
</dbReference>
<evidence type="ECO:0000259" key="6">
    <source>
        <dbReference type="PROSITE" id="PS51154"/>
    </source>
</evidence>
<keyword evidence="2" id="KW-0694">RNA-binding</keyword>
<dbReference type="PROSITE" id="PS51154">
    <property type="entry name" value="MACRO"/>
    <property type="match status" value="2"/>
</dbReference>
<dbReference type="Gene3D" id="3.30.70.330">
    <property type="match status" value="1"/>
</dbReference>
<organism evidence="7 8">
    <name type="scientific">Lepidopterella palustris CBS 459.81</name>
    <dbReference type="NCBI Taxonomy" id="1314670"/>
    <lineage>
        <taxon>Eukaryota</taxon>
        <taxon>Fungi</taxon>
        <taxon>Dikarya</taxon>
        <taxon>Ascomycota</taxon>
        <taxon>Pezizomycotina</taxon>
        <taxon>Dothideomycetes</taxon>
        <taxon>Pleosporomycetidae</taxon>
        <taxon>Mytilinidiales</taxon>
        <taxon>Argynnaceae</taxon>
        <taxon>Lepidopterella</taxon>
    </lineage>
</organism>
<keyword evidence="1" id="KW-0479">Metal-binding</keyword>
<feature type="domain" description="Macro" evidence="6">
    <location>
        <begin position="907"/>
        <end position="1091"/>
    </location>
</feature>
<dbReference type="PANTHER" id="PTHR11106">
    <property type="entry name" value="GANGLIOSIDE INDUCED DIFFERENTIATION ASSOCIATED PROTEIN 2-RELATED"/>
    <property type="match status" value="1"/>
</dbReference>
<keyword evidence="8" id="KW-1185">Reference proteome</keyword>
<accession>A0A8E2E214</accession>
<dbReference type="InterPro" id="IPR043472">
    <property type="entry name" value="Macro_dom-like"/>
</dbReference>
<dbReference type="InterPro" id="IPR035979">
    <property type="entry name" value="RBD_domain_sf"/>
</dbReference>
<dbReference type="Gene3D" id="3.40.220.10">
    <property type="entry name" value="Leucine Aminopeptidase, subunit E, domain 1"/>
    <property type="match status" value="2"/>
</dbReference>
<dbReference type="InterPro" id="IPR013087">
    <property type="entry name" value="Znf_C2H2_type"/>
</dbReference>
<dbReference type="SUPFAM" id="SSF52949">
    <property type="entry name" value="Macro domain-like"/>
    <property type="match status" value="2"/>
</dbReference>
<evidence type="ECO:0000259" key="5">
    <source>
        <dbReference type="PROSITE" id="PS50157"/>
    </source>
</evidence>
<gene>
    <name evidence="7" type="ORF">K432DRAFT_408695</name>
</gene>
<evidence type="ECO:0000256" key="2">
    <source>
        <dbReference type="PROSITE-ProRule" id="PRU00176"/>
    </source>
</evidence>
<evidence type="ECO:0008006" key="9">
    <source>
        <dbReference type="Google" id="ProtNLM"/>
    </source>
</evidence>
<feature type="region of interest" description="Disordered" evidence="3">
    <location>
        <begin position="104"/>
        <end position="131"/>
    </location>
</feature>
<dbReference type="Pfam" id="PF01661">
    <property type="entry name" value="Macro"/>
    <property type="match status" value="2"/>
</dbReference>
<dbReference type="SMART" id="SM00506">
    <property type="entry name" value="A1pp"/>
    <property type="match status" value="2"/>
</dbReference>
<feature type="compositionally biased region" description="Acidic residues" evidence="3">
    <location>
        <begin position="111"/>
        <end position="127"/>
    </location>
</feature>
<feature type="compositionally biased region" description="Basic and acidic residues" evidence="3">
    <location>
        <begin position="1111"/>
        <end position="1123"/>
    </location>
</feature>
<evidence type="ECO:0000259" key="4">
    <source>
        <dbReference type="PROSITE" id="PS50102"/>
    </source>
</evidence>
<name>A0A8E2E214_9PEZI</name>
<evidence type="ECO:0000256" key="1">
    <source>
        <dbReference type="PROSITE-ProRule" id="PRU00042"/>
    </source>
</evidence>
<dbReference type="EMBL" id="KV745271">
    <property type="protein sequence ID" value="OCK75825.1"/>
    <property type="molecule type" value="Genomic_DNA"/>
</dbReference>
<dbReference type="PROSITE" id="PS50102">
    <property type="entry name" value="RRM"/>
    <property type="match status" value="1"/>
</dbReference>
<protein>
    <recommendedName>
        <fullName evidence="9">ADP-ribose 1''-phosphate phosphatase</fullName>
    </recommendedName>
</protein>
<dbReference type="PANTHER" id="PTHR11106:SF27">
    <property type="entry name" value="MACRO DOMAIN-CONTAINING PROTEIN"/>
    <property type="match status" value="1"/>
</dbReference>
<feature type="domain" description="C2H2-type" evidence="5">
    <location>
        <begin position="404"/>
        <end position="433"/>
    </location>
</feature>
<keyword evidence="1" id="KW-0862">Zinc</keyword>
<dbReference type="InterPro" id="IPR012677">
    <property type="entry name" value="Nucleotide-bd_a/b_plait_sf"/>
</dbReference>
<reference evidence="7 8" key="1">
    <citation type="journal article" date="2016" name="Nat. Commun.">
        <title>Ectomycorrhizal ecology is imprinted in the genome of the dominant symbiotic fungus Cenococcum geophilum.</title>
        <authorList>
            <consortium name="DOE Joint Genome Institute"/>
            <person name="Peter M."/>
            <person name="Kohler A."/>
            <person name="Ohm R.A."/>
            <person name="Kuo A."/>
            <person name="Krutzmann J."/>
            <person name="Morin E."/>
            <person name="Arend M."/>
            <person name="Barry K.W."/>
            <person name="Binder M."/>
            <person name="Choi C."/>
            <person name="Clum A."/>
            <person name="Copeland A."/>
            <person name="Grisel N."/>
            <person name="Haridas S."/>
            <person name="Kipfer T."/>
            <person name="LaButti K."/>
            <person name="Lindquist E."/>
            <person name="Lipzen A."/>
            <person name="Maire R."/>
            <person name="Meier B."/>
            <person name="Mihaltcheva S."/>
            <person name="Molinier V."/>
            <person name="Murat C."/>
            <person name="Poggeler S."/>
            <person name="Quandt C.A."/>
            <person name="Sperisen C."/>
            <person name="Tritt A."/>
            <person name="Tisserant E."/>
            <person name="Crous P.W."/>
            <person name="Henrissat B."/>
            <person name="Nehls U."/>
            <person name="Egli S."/>
            <person name="Spatafora J.W."/>
            <person name="Grigoriev I.V."/>
            <person name="Martin F.M."/>
        </authorList>
    </citation>
    <scope>NUCLEOTIDE SEQUENCE [LARGE SCALE GENOMIC DNA]</scope>
    <source>
        <strain evidence="7 8">CBS 459.81</strain>
    </source>
</reference>
<dbReference type="InterPro" id="IPR000504">
    <property type="entry name" value="RRM_dom"/>
</dbReference>
<dbReference type="GO" id="GO:0008270">
    <property type="term" value="F:zinc ion binding"/>
    <property type="evidence" value="ECO:0007669"/>
    <property type="project" value="UniProtKB-KW"/>
</dbReference>
<dbReference type="Proteomes" id="UP000250266">
    <property type="component" value="Unassembled WGS sequence"/>
</dbReference>
<feature type="domain" description="RRM" evidence="4">
    <location>
        <begin position="759"/>
        <end position="843"/>
    </location>
</feature>
<dbReference type="CDD" id="cd02908">
    <property type="entry name" value="Macro_OAADPr_deacetylase"/>
    <property type="match status" value="1"/>
</dbReference>
<dbReference type="Pfam" id="PF26082">
    <property type="entry name" value="zf-C2H2_AcuF"/>
    <property type="match status" value="1"/>
</dbReference>
<feature type="compositionally biased region" description="Polar residues" evidence="3">
    <location>
        <begin position="1126"/>
        <end position="1135"/>
    </location>
</feature>
<dbReference type="Pfam" id="PF00076">
    <property type="entry name" value="RRM_1"/>
    <property type="match status" value="1"/>
</dbReference>
<dbReference type="OrthoDB" id="6133115at2759"/>
<sequence length="1623" mass="181563">MSVIRLGTAECVCSFQALSTALQEGLNDFRSMINAEALEDEYGRFRVWSGNLGALQKGHSSLDYRLRDSPLLQKNVLKLLHELRTNLSEAVAVMLGNRLPYEKQAKPNNIEDQEDAWSQDEDDSSDDEAPKTELEQRFLDVVDIINNLYKLSVRIRSPTLRSRSLKATSYRPIDPETGADIFEQYAFFDLQYTRELLSHFRSPTADPGDSEDNYLIDRLSKAITLRRRQFKYWRRHRDKLGAASAFGNVAPQEILANKDGIGPELVGDKNPEDGTLKIIRTPTSESAPKSLISGTEATQHHRPLDEVVDSHSVTSYASTTRDLTGHGIELPSPPKTANGDRDFECPYCYIICPARYGKGRTWRTHLLQDLQPYVCTYETCEIGDQLFRSRREWSEHEAGHRKLWRCPEHTNAVFRSSASLEDHLRREHSNNFPEAQLSSIVKIGETASIDLRPKCPMCFVDSTMEGGLQNHIANHLERLAAFALPKDFDNEEGQSDGRSSVASRGRSADCSISQELSSGSAWSESFAQRSDTAARDADDLTCKLPQRAERVISFDIPSDSSTKLSSTSLSAGLLGLLPDSSQQRMETFLASSLQLSNPLAPDDDAMVKPSQTVHQEVTERHRIRGILIESQQEDDQNRHFVPVNVLREIFTEANIFKLFCENSVLEEKAYDRDFISQICRNGFRILATCILSNLPTYGEVFLKFCERDFWDKNMPLDPKALPSFCTEDEYRVLCDYQWCTLAAAPNLTPKAASSETTLAKIVFDNLPENTTKDQLDQFRQTFSVFRDFHSIHFIPSTGGWRGFVNFKDASSAAEALQKFDKSHFAPVRFYFPGNPVRFDIPESTSSKADLNIPRGELLSASDISDKSIEAKKTSARASQVSASDPLPLTLMPTLCELYLSGSVEPGRSSKAPSLAFNQKLSLILHDLTRLQVDAIVNPANRHLSPGRGETLNNAVHRAAGPSLEAECDLLNGCNIGDAKITKAYDLPCKMVIHTARPIYMARHHSERARLLARCYRRSLELAVENRMESIAFPTLSAGGYGFPTSLAARIAIKEVREFLDSGKGHTLERIVFCVYTGYDEIAYKALLPTFFPPSPTSSVFKPKEAPLFDDSDPHLDDVRDSRAKPHSTNSSGANNDQDYAYIVQELTGLQTRIEELTGDLRIFRNNVPDFDETVIDDLLGIASILNAFEESLVDSEILIRPINGHSESDIDLISVVLHTLSDSLSETISQTKYTRNLEVPSYQNIWNDFNVYLNNSQGLTLQSLLKLCKSFVLGLLRTLQWDNYEPADMGIMRDRLARYRLNQTGGKTLEEARIAKFDEVLIARELVSQSVPESYVGLIKANQIHSINSLYRSGELRSLSKSTPLVSNSKFNNMVYLVKHDITRLEVDVIVNSTDMGFSGFGSLDQAIFRAGGLTMQEDCTKFGICTEGSVRLTQGYLLPCKHVIHTVPPEIYSEYSEPLLRNCYKQALHLAVSIGARSIAFPSIGAGALEYPPLKSAAVAIQEVKRFLEEYQKISLEKIIFCVYDDNDEEVFKSLLPQYFPRAEFDANEALMTTEGYFESSTDGTKSHEIAPIAIRGPPHRKPVGLQGTEESSEAQYDYPGSITSSPSLISRIAGPPICEES</sequence>